<dbReference type="GO" id="GO:0006355">
    <property type="term" value="P:regulation of DNA-templated transcription"/>
    <property type="evidence" value="ECO:0007669"/>
    <property type="project" value="UniProtKB-UniRule"/>
</dbReference>
<evidence type="ECO:0000259" key="15">
    <source>
        <dbReference type="PROSITE" id="PS51194"/>
    </source>
</evidence>
<dbReference type="InterPro" id="IPR036101">
    <property type="entry name" value="CarD-like/TRCF_RID_sf"/>
</dbReference>
<feature type="domain" description="Helicase ATP-binding" evidence="14">
    <location>
        <begin position="626"/>
        <end position="787"/>
    </location>
</feature>
<evidence type="ECO:0000256" key="2">
    <source>
        <dbReference type="ARBA" id="ARBA00022490"/>
    </source>
</evidence>
<dbReference type="SMART" id="SM00490">
    <property type="entry name" value="HELICc"/>
    <property type="match status" value="1"/>
</dbReference>
<dbReference type="Pfam" id="PF00270">
    <property type="entry name" value="DEAD"/>
    <property type="match status" value="1"/>
</dbReference>
<reference evidence="16 17" key="1">
    <citation type="submission" date="2018-10" db="EMBL/GenBank/DDBJ databases">
        <authorList>
            <consortium name="Molecular Microbiology and Infection Unit (UMMI)"/>
            <person name="Machado M."/>
        </authorList>
    </citation>
    <scope>NUCLEOTIDE SEQUENCE [LARGE SCALE GENOMIC DNA]</scope>
    <source>
        <strain evidence="16">FMV2238.02</strain>
    </source>
</reference>
<dbReference type="InterPro" id="IPR027417">
    <property type="entry name" value="P-loop_NTPase"/>
</dbReference>
<keyword evidence="5 13" id="KW-0378">Hydrolase</keyword>
<dbReference type="NCBIfam" id="TIGR00580">
    <property type="entry name" value="mfd"/>
    <property type="match status" value="1"/>
</dbReference>
<dbReference type="SMART" id="SM00487">
    <property type="entry name" value="DEXDc"/>
    <property type="match status" value="1"/>
</dbReference>
<evidence type="ECO:0000313" key="17">
    <source>
        <dbReference type="Proteomes" id="UP000280759"/>
    </source>
</evidence>
<dbReference type="InterPro" id="IPR037235">
    <property type="entry name" value="TRCF-like_C_D7"/>
</dbReference>
<dbReference type="SMART" id="SM00982">
    <property type="entry name" value="TRCF"/>
    <property type="match status" value="1"/>
</dbReference>
<dbReference type="HAMAP" id="MF_00969">
    <property type="entry name" value="TRCF"/>
    <property type="match status" value="1"/>
</dbReference>
<dbReference type="SUPFAM" id="SSF52540">
    <property type="entry name" value="P-loop containing nucleoside triphosphate hydrolases"/>
    <property type="match status" value="4"/>
</dbReference>
<dbReference type="Pfam" id="PF21132">
    <property type="entry name" value="MFD_D3"/>
    <property type="match status" value="1"/>
</dbReference>
<gene>
    <name evidence="13 16" type="primary">mfd</name>
    <name evidence="16" type="ORF">FMV2238Y02_17530</name>
</gene>
<dbReference type="Gene3D" id="3.30.2060.10">
    <property type="entry name" value="Penicillin-binding protein 1b domain"/>
    <property type="match status" value="1"/>
</dbReference>
<evidence type="ECO:0000256" key="11">
    <source>
        <dbReference type="ARBA" id="ARBA00061399"/>
    </source>
</evidence>
<feature type="domain" description="Helicase C-terminal" evidence="15">
    <location>
        <begin position="808"/>
        <end position="962"/>
    </location>
</feature>
<dbReference type="InterPro" id="IPR047112">
    <property type="entry name" value="RecG/Mfd"/>
</dbReference>
<dbReference type="PANTHER" id="PTHR47964">
    <property type="entry name" value="ATP-DEPENDENT DNA HELICASE HOMOLOG RECG, CHLOROPLASTIC"/>
    <property type="match status" value="1"/>
</dbReference>
<evidence type="ECO:0000256" key="5">
    <source>
        <dbReference type="ARBA" id="ARBA00022801"/>
    </source>
</evidence>
<evidence type="ECO:0000256" key="4">
    <source>
        <dbReference type="ARBA" id="ARBA00022763"/>
    </source>
</evidence>
<dbReference type="Pfam" id="PF02559">
    <property type="entry name" value="CarD_TRCF_RID"/>
    <property type="match status" value="1"/>
</dbReference>
<dbReference type="SUPFAM" id="SSF141259">
    <property type="entry name" value="CarD-like"/>
    <property type="match status" value="1"/>
</dbReference>
<comment type="subcellular location">
    <subcellularLocation>
        <location evidence="1 13">Cytoplasm</location>
    </subcellularLocation>
</comment>
<dbReference type="EC" id="3.6.4.-" evidence="13"/>
<dbReference type="GO" id="GO:0003678">
    <property type="term" value="F:DNA helicase activity"/>
    <property type="evidence" value="ECO:0007669"/>
    <property type="project" value="TreeGrafter"/>
</dbReference>
<dbReference type="InterPro" id="IPR048635">
    <property type="entry name" value="MFD_D3"/>
</dbReference>
<keyword evidence="2 13" id="KW-0963">Cytoplasm</keyword>
<dbReference type="Proteomes" id="UP000280759">
    <property type="component" value="Unassembled WGS sequence"/>
</dbReference>
<keyword evidence="3 13" id="KW-0547">Nucleotide-binding</keyword>
<dbReference type="GO" id="GO:0005524">
    <property type="term" value="F:ATP binding"/>
    <property type="evidence" value="ECO:0007669"/>
    <property type="project" value="UniProtKB-UniRule"/>
</dbReference>
<dbReference type="InterPro" id="IPR011545">
    <property type="entry name" value="DEAD/DEAH_box_helicase_dom"/>
</dbReference>
<sequence>MNILELVSQNKKIQAWHSELTTLGRQLVMGLSGSSKAIAMASAYLDYQEKLVIVTSTQNEVEKLSSDLSELLGEELVFQFFSDDVAAAEFIFASMDKTLSRIEALQFLLDPKARGILLVSLSGLRTLLPNPKVFERSQVSLKVGQEYDSDTLTKQLITIGYQKVSQVISPGEFSRRGDILDIYEITQELPYRLEFFGDDIDGIRKFNPETQTSFEQVEELLVCPASDLIFEASDFQRGIEYLEKALKTAKNEKKAYLEDLLAVSKDGFKHSDIRKFQSLFYEKEWTLLDYIPKGTPLFFDDFQKLVDKNARFDLEVANLLTEDLQQGKALSNLHYFADNYRDFRHYKPATFFSSFHKGLGNIKFDQLHQLTQYTMQEFFNQFPLLIDEIKRYQKNQATVIVQVESQQAYERLQKSFQDYGFHLPLVSDDQIVSRESQMMIGTISSGFYFADEKLALITEHEIYHKKIKRRLRRTNISNAERLKDYNELAAGDYVVHNVHGIGRFLGIETIQIQGIHRDYVTIQYQNSDRISLPVDQISSLSKYVSVDGKEPKINKLNDGRFQKTKKKVAKQVEDIADDLLKLYAERSQQKGFSFSPDDELQRAFDDDFAFVETEDQIRSIKEIKADMESTQPMDRLLVGDVGFGKTEVAMRAAFKAVNDHKQVAILVPTTVLAQQHYENFKARFENYPVEIDVLSRFRSKKEQAETLERVRKGQIDIIIGTHRLLSKDVVFSDLGLIVIDEEQRFGVKHKETLKELKTKVDVLTLTATPIPRTLHMSMLGIRDLSVIETPPTNRYPVQTYVLENNPGLVREAIIREMDCGGQVFYVYNKVDTIDKKVADLQELVPEASIGFVHGQMSEIQLENTLIDFINGDYDVLVATTIIETGVDISNVNTLFIENADHMGLSTLYQLRGRVGRSNRIAYAYLMYRPDKVLTEVSEKRLEAIKGFTELGSGFKIAVRDLSIRGAGNILGASQSGFIDSVGFEMYSQLLEQAIATKQGKTTIRQKGNAEINLQIDAYLPADYIADERQKIDIYKRIREMESKEDYLNLQDEIMDRFGEYPDQVAYLLEIGLLKYYMDNAFAELLERKNNQVTVRFENASLHYFLTQDYFEALSKTHLKAKISEYHGKIDIVFDVRHQKDYTILEELMLFGESLSEIKFRKAASSS</sequence>
<dbReference type="InterPro" id="IPR003711">
    <property type="entry name" value="CarD-like/TRCF_RID"/>
</dbReference>
<dbReference type="Gene3D" id="3.90.1150.50">
    <property type="entry name" value="Transcription-repair-coupling factor, D7 domain"/>
    <property type="match status" value="1"/>
</dbReference>
<evidence type="ECO:0000256" key="13">
    <source>
        <dbReference type="HAMAP-Rule" id="MF_00969"/>
    </source>
</evidence>
<evidence type="ECO:0000259" key="14">
    <source>
        <dbReference type="PROSITE" id="PS51192"/>
    </source>
</evidence>
<dbReference type="Pfam" id="PF03461">
    <property type="entry name" value="TRCF"/>
    <property type="match status" value="1"/>
</dbReference>
<evidence type="ECO:0000256" key="12">
    <source>
        <dbReference type="ARBA" id="ARBA00070128"/>
    </source>
</evidence>
<keyword evidence="7 13" id="KW-0067">ATP-binding</keyword>
<dbReference type="Gene3D" id="2.40.10.170">
    <property type="match status" value="1"/>
</dbReference>
<keyword evidence="4 13" id="KW-0227">DNA damage</keyword>
<evidence type="ECO:0000256" key="3">
    <source>
        <dbReference type="ARBA" id="ARBA00022741"/>
    </source>
</evidence>
<dbReference type="GO" id="GO:0005737">
    <property type="term" value="C:cytoplasm"/>
    <property type="evidence" value="ECO:0007669"/>
    <property type="project" value="UniProtKB-SubCell"/>
</dbReference>
<dbReference type="FunFam" id="3.40.50.300:FF:000546">
    <property type="entry name" value="Transcription-repair-coupling factor"/>
    <property type="match status" value="1"/>
</dbReference>
<dbReference type="GO" id="GO:0003684">
    <property type="term" value="F:damaged DNA binding"/>
    <property type="evidence" value="ECO:0007669"/>
    <property type="project" value="InterPro"/>
</dbReference>
<dbReference type="Gene3D" id="3.40.50.300">
    <property type="entry name" value="P-loop containing nucleotide triphosphate hydrolases"/>
    <property type="match status" value="2"/>
</dbReference>
<dbReference type="PROSITE" id="PS51194">
    <property type="entry name" value="HELICASE_CTER"/>
    <property type="match status" value="1"/>
</dbReference>
<dbReference type="InterPro" id="IPR004576">
    <property type="entry name" value="Mfd"/>
</dbReference>
<evidence type="ECO:0000256" key="9">
    <source>
        <dbReference type="ARBA" id="ARBA00023204"/>
    </source>
</evidence>
<evidence type="ECO:0000256" key="6">
    <source>
        <dbReference type="ARBA" id="ARBA00022806"/>
    </source>
</evidence>
<dbReference type="RefSeq" id="WP_125074659.1">
    <property type="nucleotide sequence ID" value="NZ_CP053792.1"/>
</dbReference>
<name>A0A3P5Y663_STRCB</name>
<dbReference type="Pfam" id="PF17757">
    <property type="entry name" value="UvrB_inter"/>
    <property type="match status" value="1"/>
</dbReference>
<comment type="function">
    <text evidence="13">Couples transcription and DNA repair by recognizing RNA polymerase (RNAP) stalled at DNA lesions. Mediates ATP-dependent release of RNAP and its truncated transcript from the DNA, and recruitment of nucleotide excision repair machinery to the damaged site.</text>
</comment>
<dbReference type="EMBL" id="UXEP01000029">
    <property type="protein sequence ID" value="VDC43256.1"/>
    <property type="molecule type" value="Genomic_DNA"/>
</dbReference>
<dbReference type="SMART" id="SM01058">
    <property type="entry name" value="CarD_TRCF"/>
    <property type="match status" value="1"/>
</dbReference>
<dbReference type="PANTHER" id="PTHR47964:SF1">
    <property type="entry name" value="ATP-DEPENDENT DNA HELICASE HOMOLOG RECG, CHLOROPLASTIC"/>
    <property type="match status" value="1"/>
</dbReference>
<accession>A0A3P5Y663</accession>
<proteinExistence type="inferred from homology"/>
<dbReference type="InterPro" id="IPR014001">
    <property type="entry name" value="Helicase_ATP-bd"/>
</dbReference>
<comment type="similarity">
    <text evidence="10 13">In the N-terminal section; belongs to the UvrB family.</text>
</comment>
<evidence type="ECO:0000256" key="7">
    <source>
        <dbReference type="ARBA" id="ARBA00022840"/>
    </source>
</evidence>
<keyword evidence="6" id="KW-0347">Helicase</keyword>
<evidence type="ECO:0000256" key="10">
    <source>
        <dbReference type="ARBA" id="ARBA00061104"/>
    </source>
</evidence>
<dbReference type="InterPro" id="IPR005118">
    <property type="entry name" value="TRCF_C"/>
</dbReference>
<comment type="similarity">
    <text evidence="11 13">In the C-terminal section; belongs to the helicase family. RecG subfamily.</text>
</comment>
<dbReference type="Pfam" id="PF00271">
    <property type="entry name" value="Helicase_C"/>
    <property type="match status" value="1"/>
</dbReference>
<organism evidence="16 17">
    <name type="scientific">Streptococcus canis</name>
    <dbReference type="NCBI Taxonomy" id="1329"/>
    <lineage>
        <taxon>Bacteria</taxon>
        <taxon>Bacillati</taxon>
        <taxon>Bacillota</taxon>
        <taxon>Bacilli</taxon>
        <taxon>Lactobacillales</taxon>
        <taxon>Streptococcaceae</taxon>
        <taxon>Streptococcus</taxon>
    </lineage>
</organism>
<keyword evidence="8 13" id="KW-0238">DNA-binding</keyword>
<dbReference type="GO" id="GO:0016787">
    <property type="term" value="F:hydrolase activity"/>
    <property type="evidence" value="ECO:0007669"/>
    <property type="project" value="UniProtKB-KW"/>
</dbReference>
<evidence type="ECO:0000256" key="8">
    <source>
        <dbReference type="ARBA" id="ARBA00023125"/>
    </source>
</evidence>
<dbReference type="Gene3D" id="3.40.50.11180">
    <property type="match status" value="1"/>
</dbReference>
<evidence type="ECO:0000256" key="1">
    <source>
        <dbReference type="ARBA" id="ARBA00004496"/>
    </source>
</evidence>
<dbReference type="InterPro" id="IPR041471">
    <property type="entry name" value="UvrB_inter"/>
</dbReference>
<keyword evidence="17" id="KW-1185">Reference proteome</keyword>
<dbReference type="PROSITE" id="PS51192">
    <property type="entry name" value="HELICASE_ATP_BIND_1"/>
    <property type="match status" value="1"/>
</dbReference>
<dbReference type="CDD" id="cd17991">
    <property type="entry name" value="DEXHc_TRCF"/>
    <property type="match status" value="1"/>
</dbReference>
<dbReference type="SUPFAM" id="SSF143517">
    <property type="entry name" value="TRCF domain-like"/>
    <property type="match status" value="1"/>
</dbReference>
<dbReference type="AlphaFoldDB" id="A0A3P5Y663"/>
<evidence type="ECO:0000313" key="16">
    <source>
        <dbReference type="EMBL" id="VDC43256.1"/>
    </source>
</evidence>
<protein>
    <recommendedName>
        <fullName evidence="12 13">Transcription-repair-coupling factor</fullName>
        <shortName evidence="13">TRCF</shortName>
        <ecNumber evidence="13">3.6.4.-</ecNumber>
    </recommendedName>
</protein>
<dbReference type="GO" id="GO:0000716">
    <property type="term" value="P:transcription-coupled nucleotide-excision repair, DNA damage recognition"/>
    <property type="evidence" value="ECO:0007669"/>
    <property type="project" value="UniProtKB-UniRule"/>
</dbReference>
<dbReference type="InterPro" id="IPR001650">
    <property type="entry name" value="Helicase_C-like"/>
</dbReference>
<keyword evidence="9 13" id="KW-0234">DNA repair</keyword>